<accession>A0A9P6D8Z5</accession>
<sequence length="100" mass="11615">MIHICLSTYLLLKHRAPPFLNNVFEPFECFPLFVHRRFPSCHQTLIQRSPTVKSCLLHTAHGTPLHGSQFIQLKRRKQTVKVVTRLEVFSNACAVHIRLL</sequence>
<protein>
    <submittedName>
        <fullName evidence="1">Uncharacterized protein</fullName>
    </submittedName>
</protein>
<keyword evidence="2" id="KW-1185">Reference proteome</keyword>
<dbReference type="Proteomes" id="UP000807025">
    <property type="component" value="Unassembled WGS sequence"/>
</dbReference>
<evidence type="ECO:0000313" key="2">
    <source>
        <dbReference type="Proteomes" id="UP000807025"/>
    </source>
</evidence>
<comment type="caution">
    <text evidence="1">The sequence shown here is derived from an EMBL/GenBank/DDBJ whole genome shotgun (WGS) entry which is preliminary data.</text>
</comment>
<gene>
    <name evidence="1" type="ORF">BDN71DRAFT_690885</name>
</gene>
<organism evidence="1 2">
    <name type="scientific">Pleurotus eryngii</name>
    <name type="common">Boletus of the steppes</name>
    <dbReference type="NCBI Taxonomy" id="5323"/>
    <lineage>
        <taxon>Eukaryota</taxon>
        <taxon>Fungi</taxon>
        <taxon>Dikarya</taxon>
        <taxon>Basidiomycota</taxon>
        <taxon>Agaricomycotina</taxon>
        <taxon>Agaricomycetes</taxon>
        <taxon>Agaricomycetidae</taxon>
        <taxon>Agaricales</taxon>
        <taxon>Pleurotineae</taxon>
        <taxon>Pleurotaceae</taxon>
        <taxon>Pleurotus</taxon>
    </lineage>
</organism>
<evidence type="ECO:0000313" key="1">
    <source>
        <dbReference type="EMBL" id="KAF9487148.1"/>
    </source>
</evidence>
<dbReference type="AlphaFoldDB" id="A0A9P6D8Z5"/>
<proteinExistence type="predicted"/>
<name>A0A9P6D8Z5_PLEER</name>
<dbReference type="EMBL" id="MU154811">
    <property type="protein sequence ID" value="KAF9487148.1"/>
    <property type="molecule type" value="Genomic_DNA"/>
</dbReference>
<reference evidence="1" key="1">
    <citation type="submission" date="2020-11" db="EMBL/GenBank/DDBJ databases">
        <authorList>
            <consortium name="DOE Joint Genome Institute"/>
            <person name="Ahrendt S."/>
            <person name="Riley R."/>
            <person name="Andreopoulos W."/>
            <person name="Labutti K."/>
            <person name="Pangilinan J."/>
            <person name="Ruiz-Duenas F.J."/>
            <person name="Barrasa J.M."/>
            <person name="Sanchez-Garcia M."/>
            <person name="Camarero S."/>
            <person name="Miyauchi S."/>
            <person name="Serrano A."/>
            <person name="Linde D."/>
            <person name="Babiker R."/>
            <person name="Drula E."/>
            <person name="Ayuso-Fernandez I."/>
            <person name="Pacheco R."/>
            <person name="Padilla G."/>
            <person name="Ferreira P."/>
            <person name="Barriuso J."/>
            <person name="Kellner H."/>
            <person name="Castanera R."/>
            <person name="Alfaro M."/>
            <person name="Ramirez L."/>
            <person name="Pisabarro A.G."/>
            <person name="Kuo A."/>
            <person name="Tritt A."/>
            <person name="Lipzen A."/>
            <person name="He G."/>
            <person name="Yan M."/>
            <person name="Ng V."/>
            <person name="Cullen D."/>
            <person name="Martin F."/>
            <person name="Rosso M.-N."/>
            <person name="Henrissat B."/>
            <person name="Hibbett D."/>
            <person name="Martinez A.T."/>
            <person name="Grigoriev I.V."/>
        </authorList>
    </citation>
    <scope>NUCLEOTIDE SEQUENCE</scope>
    <source>
        <strain evidence="1">ATCC 90797</strain>
    </source>
</reference>